<protein>
    <submittedName>
        <fullName evidence="3">Inverse autotransporter beta domain-containing protein</fullName>
    </submittedName>
</protein>
<organism evidence="3 4">
    <name type="scientific">Xenorhabdus yunnanensis</name>
    <dbReference type="NCBI Taxonomy" id="3025878"/>
    <lineage>
        <taxon>Bacteria</taxon>
        <taxon>Pseudomonadati</taxon>
        <taxon>Pseudomonadota</taxon>
        <taxon>Gammaproteobacteria</taxon>
        <taxon>Enterobacterales</taxon>
        <taxon>Morganellaceae</taxon>
        <taxon>Xenorhabdus</taxon>
    </lineage>
</organism>
<evidence type="ECO:0000313" key="3">
    <source>
        <dbReference type="EMBL" id="MDC9591928.1"/>
    </source>
</evidence>
<comment type="caution">
    <text evidence="3">The sequence shown here is derived from an EMBL/GenBank/DDBJ whole genome shotgun (WGS) entry which is preliminary data.</text>
</comment>
<dbReference type="Proteomes" id="UP001217178">
    <property type="component" value="Unassembled WGS sequence"/>
</dbReference>
<feature type="non-terminal residue" evidence="3">
    <location>
        <position position="1"/>
    </location>
</feature>
<dbReference type="EMBL" id="JAQRFI010000298">
    <property type="protein sequence ID" value="MDC9591928.1"/>
    <property type="molecule type" value="Genomic_DNA"/>
</dbReference>
<sequence length="94" mass="10710">AFTLGVNYTPVPLVTLGLDRRQSASGGGETRFNFGLNYEIGTPWSKQVDPDAMAFKRSLQGSRYDLVDRNNQIVLEYRKKNLIRLMMENRISGR</sequence>
<dbReference type="PANTHER" id="PTHR39576">
    <property type="entry name" value="ATTACHING AND EFFACING PROTEIN HOMOLOG-RELATED-RELATED"/>
    <property type="match status" value="1"/>
</dbReference>
<reference evidence="3 4" key="1">
    <citation type="submission" date="2023-02" db="EMBL/GenBank/DDBJ databases">
        <title>Entomopathogenic bacteria.</title>
        <authorList>
            <person name="Machado R.A."/>
        </authorList>
    </citation>
    <scope>NUCLEOTIDE SEQUENCE [LARGE SCALE GENOMIC DNA]</scope>
    <source>
        <strain evidence="3 4">XENO-10</strain>
    </source>
</reference>
<gene>
    <name evidence="3" type="ORF">PSI23_22325</name>
</gene>
<evidence type="ECO:0000256" key="1">
    <source>
        <dbReference type="ARBA" id="ARBA00010116"/>
    </source>
</evidence>
<feature type="domain" description="Inverse autotransporter beta-domain" evidence="2">
    <location>
        <begin position="1"/>
        <end position="71"/>
    </location>
</feature>
<accession>A0ABT5LN59</accession>
<feature type="non-terminal residue" evidence="3">
    <location>
        <position position="94"/>
    </location>
</feature>
<dbReference type="Gene3D" id="2.40.160.160">
    <property type="entry name" value="Inverse autotransporter, beta-domain"/>
    <property type="match status" value="1"/>
</dbReference>
<dbReference type="InterPro" id="IPR024519">
    <property type="entry name" value="IAT_beta"/>
</dbReference>
<proteinExistence type="inferred from homology"/>
<dbReference type="RefSeq" id="WP_273557083.1">
    <property type="nucleotide sequence ID" value="NZ_JAQRFI010000298.1"/>
</dbReference>
<keyword evidence="4" id="KW-1185">Reference proteome</keyword>
<dbReference type="InterPro" id="IPR038177">
    <property type="entry name" value="IAT_beta_sf"/>
</dbReference>
<name>A0ABT5LN59_9GAMM</name>
<dbReference type="Pfam" id="PF11924">
    <property type="entry name" value="IAT_beta"/>
    <property type="match status" value="1"/>
</dbReference>
<dbReference type="PANTHER" id="PTHR39576:SF2">
    <property type="entry name" value="ATTACHING AND EFFACING PROTEIN HOMOLOG-RELATED"/>
    <property type="match status" value="1"/>
</dbReference>
<comment type="similarity">
    <text evidence="1">Belongs to the intimin/invasin family.</text>
</comment>
<evidence type="ECO:0000313" key="4">
    <source>
        <dbReference type="Proteomes" id="UP001217178"/>
    </source>
</evidence>
<dbReference type="InterPro" id="IPR051715">
    <property type="entry name" value="Intimin-Invasin_domain"/>
</dbReference>
<evidence type="ECO:0000259" key="2">
    <source>
        <dbReference type="Pfam" id="PF11924"/>
    </source>
</evidence>